<evidence type="ECO:0000259" key="1">
    <source>
        <dbReference type="PROSITE" id="PS52032"/>
    </source>
</evidence>
<reference evidence="2" key="1">
    <citation type="submission" date="2025-08" db="UniProtKB">
        <authorList>
            <consortium name="Ensembl"/>
        </authorList>
    </citation>
    <scope>IDENTIFICATION</scope>
</reference>
<name>A0A3B4XCP6_SERLL</name>
<accession>A0A3B4XCP6</accession>
<protein>
    <submittedName>
        <fullName evidence="2">SWI/SNF related BAF chromatin remodeling complex subunit C1b</fullName>
    </submittedName>
</protein>
<dbReference type="Proteomes" id="UP000261360">
    <property type="component" value="Unplaced"/>
</dbReference>
<evidence type="ECO:0000313" key="3">
    <source>
        <dbReference type="Proteomes" id="UP000261360"/>
    </source>
</evidence>
<dbReference type="InterPro" id="IPR032450">
    <property type="entry name" value="SMARCC_N"/>
</dbReference>
<organism evidence="2 3">
    <name type="scientific">Seriola lalandi dorsalis</name>
    <dbReference type="NCBI Taxonomy" id="1841481"/>
    <lineage>
        <taxon>Eukaryota</taxon>
        <taxon>Metazoa</taxon>
        <taxon>Chordata</taxon>
        <taxon>Craniata</taxon>
        <taxon>Vertebrata</taxon>
        <taxon>Euteleostomi</taxon>
        <taxon>Actinopterygii</taxon>
        <taxon>Neopterygii</taxon>
        <taxon>Teleostei</taxon>
        <taxon>Neoteleostei</taxon>
        <taxon>Acanthomorphata</taxon>
        <taxon>Carangaria</taxon>
        <taxon>Carangiformes</taxon>
        <taxon>Carangidae</taxon>
        <taxon>Seriola</taxon>
    </lineage>
</organism>
<proteinExistence type="predicted"/>
<dbReference type="AlphaFoldDB" id="A0A3B4XCP6"/>
<sequence length="116" mass="13057">LAVLFSRLKLVSFWESPDTLAQLEVVRQWIGKHYKKVVMDAPSCQALAAVTLQLLQFQEDAFGRQATSPSLTKLPAQCFLDLRPGGGLCHILGTAYKFKAEQGWWVSSFMCHDHFT</sequence>
<reference evidence="2" key="2">
    <citation type="submission" date="2025-09" db="UniProtKB">
        <authorList>
            <consortium name="Ensembl"/>
        </authorList>
    </citation>
    <scope>IDENTIFICATION</scope>
</reference>
<dbReference type="Ensembl" id="ENSSLDT00000010522.1">
    <property type="protein sequence ID" value="ENSSLDP00000010153.1"/>
    <property type="gene ID" value="ENSSLDG00000008078.1"/>
</dbReference>
<dbReference type="PROSITE" id="PS52032">
    <property type="entry name" value="MARR_BRCT_CHROMO"/>
    <property type="match status" value="1"/>
</dbReference>
<feature type="domain" description="Chromo" evidence="1">
    <location>
        <begin position="1"/>
        <end position="116"/>
    </location>
</feature>
<dbReference type="GeneTree" id="ENSGT00940000156347"/>
<evidence type="ECO:0000313" key="2">
    <source>
        <dbReference type="Ensembl" id="ENSSLDP00000010153.1"/>
    </source>
</evidence>
<keyword evidence="3" id="KW-1185">Reference proteome</keyword>
<dbReference type="InterPro" id="IPR049898">
    <property type="entry name" value="MARR_BRCT_CHROMO"/>
</dbReference>
<dbReference type="Pfam" id="PF16496">
    <property type="entry name" value="SWIRM-assoc_2"/>
    <property type="match status" value="1"/>
</dbReference>